<protein>
    <submittedName>
        <fullName evidence="1">Uncharacterized protein</fullName>
    </submittedName>
</protein>
<reference evidence="1 2" key="1">
    <citation type="journal article" date="2016" name="Environ. Microbiol.">
        <title>Genomic resolution of a cold subsurface aquifer community provides metabolic insights for novel microbes adapted to high CO concentrations.</title>
        <authorList>
            <person name="Probst A.J."/>
            <person name="Castelle C.J."/>
            <person name="Singh A."/>
            <person name="Brown C.T."/>
            <person name="Anantharaman K."/>
            <person name="Sharon I."/>
            <person name="Hug L.A."/>
            <person name="Burstein D."/>
            <person name="Emerson J.B."/>
            <person name="Thomas B.C."/>
            <person name="Banfield J.F."/>
        </authorList>
    </citation>
    <scope>NUCLEOTIDE SEQUENCE [LARGE SCALE GENOMIC DNA]</scope>
    <source>
        <strain evidence="1">CG2_30_35_20</strain>
    </source>
</reference>
<dbReference type="Proteomes" id="UP000182344">
    <property type="component" value="Unassembled WGS sequence"/>
</dbReference>
<evidence type="ECO:0000313" key="1">
    <source>
        <dbReference type="EMBL" id="OIP87447.1"/>
    </source>
</evidence>
<dbReference type="EMBL" id="MNZO01000018">
    <property type="protein sequence ID" value="OIP87447.1"/>
    <property type="molecule type" value="Genomic_DNA"/>
</dbReference>
<dbReference type="AlphaFoldDB" id="A0A1J5I2T4"/>
<evidence type="ECO:0000313" key="2">
    <source>
        <dbReference type="Proteomes" id="UP000182344"/>
    </source>
</evidence>
<accession>A0A1J5I2T4</accession>
<name>A0A1J5I2T4_9BACT</name>
<gene>
    <name evidence="1" type="ORF">AUK05_01230</name>
</gene>
<sequence>MVIRWHKMAVGKPKGATVKQESFLDIVPTQKVDIGGFVPRHKHTATKTTEAERRAMHNFKPLIRHVGLTPDEKVDLIDSVSK</sequence>
<organism evidence="1 2">
    <name type="scientific">Candidatus Shapirobacteria bacterium CG2_30_35_20</name>
    <dbReference type="NCBI Taxonomy" id="1805376"/>
    <lineage>
        <taxon>Bacteria</taxon>
        <taxon>Candidatus Shapironibacteriota</taxon>
    </lineage>
</organism>
<proteinExistence type="predicted"/>
<dbReference type="STRING" id="1805376.AUK05_01230"/>
<comment type="caution">
    <text evidence="1">The sequence shown here is derived from an EMBL/GenBank/DDBJ whole genome shotgun (WGS) entry which is preliminary data.</text>
</comment>